<dbReference type="Proteomes" id="UP000615446">
    <property type="component" value="Unassembled WGS sequence"/>
</dbReference>
<dbReference type="PANTHER" id="PTHR46880">
    <property type="entry name" value="RAS-ASSOCIATING DOMAIN-CONTAINING PROTEIN"/>
    <property type="match status" value="1"/>
</dbReference>
<dbReference type="AlphaFoldDB" id="A0A8H3MDT5"/>
<name>A0A8H3MDT5_9GLOM</name>
<dbReference type="OrthoDB" id="2016758at2759"/>
<dbReference type="PANTHER" id="PTHR46880:SF5">
    <property type="entry name" value="DUF4371 DOMAIN-CONTAINING PROTEIN"/>
    <property type="match status" value="1"/>
</dbReference>
<comment type="caution">
    <text evidence="1">The sequence shown here is derived from an EMBL/GenBank/DDBJ whole genome shotgun (WGS) entry which is preliminary data.</text>
</comment>
<protein>
    <submittedName>
        <fullName evidence="1">Zinc finger protein 862-like</fullName>
    </submittedName>
</protein>
<organism evidence="1 2">
    <name type="scientific">Rhizophagus clarus</name>
    <dbReference type="NCBI Taxonomy" id="94130"/>
    <lineage>
        <taxon>Eukaryota</taxon>
        <taxon>Fungi</taxon>
        <taxon>Fungi incertae sedis</taxon>
        <taxon>Mucoromycota</taxon>
        <taxon>Glomeromycotina</taxon>
        <taxon>Glomeromycetes</taxon>
        <taxon>Glomerales</taxon>
        <taxon>Glomeraceae</taxon>
        <taxon>Rhizophagus</taxon>
    </lineage>
</organism>
<evidence type="ECO:0000313" key="2">
    <source>
        <dbReference type="Proteomes" id="UP000615446"/>
    </source>
</evidence>
<dbReference type="EMBL" id="BLAL01000338">
    <property type="protein sequence ID" value="GET04170.1"/>
    <property type="molecule type" value="Genomic_DNA"/>
</dbReference>
<proteinExistence type="predicted"/>
<accession>A0A8H3MDT5</accession>
<sequence>MDYNDERKLLFGENLNRFLLNVPLGENYTIAVISKIQERFPDRLLLNSMKILDHTNWPDKKEKLAKYVDCERGFSKQNLIKTDLRNSLNNETLHFWMMVGLEEKNLSEFNFNKAVQIWNNICKQRI</sequence>
<gene>
    <name evidence="1" type="ORF">RCL2_003047600</name>
</gene>
<reference evidence="1" key="1">
    <citation type="submission" date="2019-10" db="EMBL/GenBank/DDBJ databases">
        <title>Conservation and host-specific expression of non-tandemly repeated heterogenous ribosome RNA gene in arbuscular mycorrhizal fungi.</title>
        <authorList>
            <person name="Maeda T."/>
            <person name="Kobayashi Y."/>
            <person name="Nakagawa T."/>
            <person name="Ezawa T."/>
            <person name="Yamaguchi K."/>
            <person name="Bino T."/>
            <person name="Nishimoto Y."/>
            <person name="Shigenobu S."/>
            <person name="Kawaguchi M."/>
        </authorList>
    </citation>
    <scope>NUCLEOTIDE SEQUENCE</scope>
    <source>
        <strain evidence="1">HR1</strain>
    </source>
</reference>
<evidence type="ECO:0000313" key="1">
    <source>
        <dbReference type="EMBL" id="GET04170.1"/>
    </source>
</evidence>